<dbReference type="Proteomes" id="UP000008281">
    <property type="component" value="Unassembled WGS sequence"/>
</dbReference>
<dbReference type="Gene3D" id="1.25.40.10">
    <property type="entry name" value="Tetratricopeptide repeat domain"/>
    <property type="match status" value="1"/>
</dbReference>
<feature type="transmembrane region" description="Helical" evidence="18">
    <location>
        <begin position="113"/>
        <end position="134"/>
    </location>
</feature>
<keyword evidence="22" id="KW-1185">Reference proteome</keyword>
<dbReference type="Pfam" id="PF13181">
    <property type="entry name" value="TPR_8"/>
    <property type="match status" value="2"/>
</dbReference>
<accession>E3LDD7</accession>
<evidence type="ECO:0000256" key="16">
    <source>
        <dbReference type="PROSITE-ProRule" id="PRU00339"/>
    </source>
</evidence>
<sequence length="705" mass="79890">MKKHLRAKNSSSCEPTHRSTREKEKSYELRNVFVIISLSILPYLSCLNGDFVFDDAESIVNNPIVNGEESLSQIFTRDFWGRPIASPHSHKSYRPVTTFTFWLNYQLHGKSTLGYHVVNIICHAVATMVFYLFARLMEKRLDNFEIALPAAVLFAVHPVHTEAVANMTGRAELLMTIFSLLALITFIRNETFSWNFVIFVTMATFSKEQGLMTIPIALCIDLVTRNSFSSKHTTTIVFFLLLAFLRMFINGFQTAKFTKLDNPAAFIESRFYRAVNYSYIWLYHIYLLVIPANLCFDYSMGCIPPISSLYDVRVLSPVLISIPVIIGVKFRNECRVLTFGALMGAIAFLPSSNIFFTVGFTVAERVLYLPSVGFCIMCAVAMKKLSVHTKNADIIAITVILLSISKTYKRSSEWENELSLYSSGLRVCPMNAKIHYNMGKVLGDNGLTKDAEKNYWNAIKLDPSYEQALNNLGNLLEKSGDSKTAESLLARAVTLRPNFAVAWMNLGISQMNLKKYQDAEKSLKNSLTLRPNSAHCLFNLGVLYQRTNRELLAMSAWRNATRVNPSHTQSWTNLFVVLDHLDQCSEVIELSDQALLSVPNESRVHMQIGSCYAKNKEFTKAERYINTAIDLHPSSALYHANLGNNRTSSAKTRITLSGVLFQRMNRHKDAETEYRIALMHDSQNTIARQNLQKLEQHNCYNSTSP</sequence>
<dbReference type="PROSITE" id="PS50005">
    <property type="entry name" value="TPR"/>
    <property type="match status" value="5"/>
</dbReference>
<reference evidence="21" key="1">
    <citation type="submission" date="2007-07" db="EMBL/GenBank/DDBJ databases">
        <title>PCAP assembly of the Caenorhabditis remanei genome.</title>
        <authorList>
            <consortium name="The Caenorhabditis remanei Sequencing Consortium"/>
            <person name="Wilson R.K."/>
        </authorList>
    </citation>
    <scope>NUCLEOTIDE SEQUENCE [LARGE SCALE GENOMIC DNA]</scope>
    <source>
        <strain evidence="21">PB4641</strain>
    </source>
</reference>
<dbReference type="InterPro" id="IPR011990">
    <property type="entry name" value="TPR-like_helical_dom_sf"/>
</dbReference>
<dbReference type="PANTHER" id="PTHR44227:SF3">
    <property type="entry name" value="PROTEIN O-MANNOSYL-TRANSFERASE TMTC4"/>
    <property type="match status" value="1"/>
</dbReference>
<feature type="repeat" description="TPR" evidence="16">
    <location>
        <begin position="500"/>
        <end position="533"/>
    </location>
</feature>
<dbReference type="HOGENOM" id="CLU_011615_2_0_1"/>
<evidence type="ECO:0000259" key="19">
    <source>
        <dbReference type="Pfam" id="PF08409"/>
    </source>
</evidence>
<dbReference type="PANTHER" id="PTHR44227">
    <property type="match status" value="1"/>
</dbReference>
<evidence type="ECO:0000256" key="7">
    <source>
        <dbReference type="ARBA" id="ARBA00022679"/>
    </source>
</evidence>
<proteinExistence type="inferred from homology"/>
<evidence type="ECO:0000256" key="5">
    <source>
        <dbReference type="ARBA" id="ARBA00007882"/>
    </source>
</evidence>
<comment type="subcellular location">
    <subcellularLocation>
        <location evidence="3">Endoplasmic reticulum</location>
    </subcellularLocation>
    <subcellularLocation>
        <location evidence="2">Membrane</location>
        <topology evidence="2">Multi-pass membrane protein</topology>
    </subcellularLocation>
</comment>
<feature type="domain" description="Glycosyltransferase RgtA/B/C/D-like" evidence="20">
    <location>
        <begin position="95"/>
        <end position="245"/>
    </location>
</feature>
<dbReference type="InParanoid" id="E3LDD7"/>
<dbReference type="STRING" id="31234.E3LDD7"/>
<comment type="pathway">
    <text evidence="4">Protein modification; protein glycosylation.</text>
</comment>
<evidence type="ECO:0000256" key="1">
    <source>
        <dbReference type="ARBA" id="ARBA00003582"/>
    </source>
</evidence>
<evidence type="ECO:0000256" key="11">
    <source>
        <dbReference type="ARBA" id="ARBA00022824"/>
    </source>
</evidence>
<dbReference type="SUPFAM" id="SSF48452">
    <property type="entry name" value="TPR-like"/>
    <property type="match status" value="1"/>
</dbReference>
<evidence type="ECO:0000256" key="8">
    <source>
        <dbReference type="ARBA" id="ARBA00022692"/>
    </source>
</evidence>
<feature type="transmembrane region" description="Helical" evidence="18">
    <location>
        <begin position="234"/>
        <end position="253"/>
    </location>
</feature>
<dbReference type="GO" id="GO:0004169">
    <property type="term" value="F:dolichyl-phosphate-mannose-protein mannosyltransferase activity"/>
    <property type="evidence" value="ECO:0007669"/>
    <property type="project" value="UniProtKB-EC"/>
</dbReference>
<dbReference type="eggNOG" id="KOG1124">
    <property type="taxonomic scope" value="Eukaryota"/>
</dbReference>
<feature type="transmembrane region" description="Helical" evidence="18">
    <location>
        <begin position="337"/>
        <end position="360"/>
    </location>
</feature>
<comment type="function">
    <text evidence="1">Transfers mannosyl residues to the hydroxyl group of serine or threonine residues.</text>
</comment>
<dbReference type="GO" id="GO:0030968">
    <property type="term" value="P:endoplasmic reticulum unfolded protein response"/>
    <property type="evidence" value="ECO:0007669"/>
    <property type="project" value="TreeGrafter"/>
</dbReference>
<dbReference type="InterPro" id="IPR052346">
    <property type="entry name" value="O-mannosyl-transferase_TMTC"/>
</dbReference>
<evidence type="ECO:0000256" key="4">
    <source>
        <dbReference type="ARBA" id="ARBA00004922"/>
    </source>
</evidence>
<feature type="repeat" description="TPR" evidence="16">
    <location>
        <begin position="466"/>
        <end position="499"/>
    </location>
</feature>
<dbReference type="EMBL" id="DS268407">
    <property type="protein sequence ID" value="EFO82274.1"/>
    <property type="molecule type" value="Genomic_DNA"/>
</dbReference>
<evidence type="ECO:0000256" key="13">
    <source>
        <dbReference type="ARBA" id="ARBA00023136"/>
    </source>
</evidence>
<feature type="region of interest" description="Disordered" evidence="17">
    <location>
        <begin position="1"/>
        <end position="22"/>
    </location>
</feature>
<comment type="catalytic activity">
    <reaction evidence="14">
        <text>a di-trans,poly-cis-dolichyl beta-D-mannosyl phosphate + L-threonyl-[protein] = 3-O-(alpha-D-mannosyl)-L-threonyl-[protein] + a di-trans,poly-cis-dolichyl phosphate + H(+)</text>
        <dbReference type="Rhea" id="RHEA:53396"/>
        <dbReference type="Rhea" id="RHEA-COMP:11060"/>
        <dbReference type="Rhea" id="RHEA-COMP:13547"/>
        <dbReference type="Rhea" id="RHEA-COMP:19498"/>
        <dbReference type="Rhea" id="RHEA-COMP:19501"/>
        <dbReference type="ChEBI" id="CHEBI:15378"/>
        <dbReference type="ChEBI" id="CHEBI:30013"/>
        <dbReference type="ChEBI" id="CHEBI:57683"/>
        <dbReference type="ChEBI" id="CHEBI:58211"/>
        <dbReference type="ChEBI" id="CHEBI:137323"/>
        <dbReference type="EC" id="2.4.1.109"/>
    </reaction>
</comment>
<keyword evidence="8 18" id="KW-0812">Transmembrane</keyword>
<dbReference type="InterPro" id="IPR013618">
    <property type="entry name" value="TMTC_DUF1736"/>
</dbReference>
<keyword evidence="13 18" id="KW-0472">Membrane</keyword>
<comment type="similarity">
    <text evidence="5">Belongs to the TMTC family.</text>
</comment>
<organism evidence="22">
    <name type="scientific">Caenorhabditis remanei</name>
    <name type="common">Caenorhabditis vulgaris</name>
    <dbReference type="NCBI Taxonomy" id="31234"/>
    <lineage>
        <taxon>Eukaryota</taxon>
        <taxon>Metazoa</taxon>
        <taxon>Ecdysozoa</taxon>
        <taxon>Nematoda</taxon>
        <taxon>Chromadorea</taxon>
        <taxon>Rhabditida</taxon>
        <taxon>Rhabditina</taxon>
        <taxon>Rhabditomorpha</taxon>
        <taxon>Rhabditoidea</taxon>
        <taxon>Rhabditidae</taxon>
        <taxon>Peloderinae</taxon>
        <taxon>Caenorhabditis</taxon>
    </lineage>
</organism>
<feature type="transmembrane region" description="Helical" evidence="18">
    <location>
        <begin position="274"/>
        <end position="294"/>
    </location>
</feature>
<feature type="domain" description="DUF1736" evidence="19">
    <location>
        <begin position="252"/>
        <end position="320"/>
    </location>
</feature>
<comment type="catalytic activity">
    <reaction evidence="15">
        <text>a di-trans,poly-cis-dolichyl beta-D-mannosyl phosphate + L-seryl-[protein] = 3-O-(alpha-D-mannosyl)-L-seryl-[protein] + a di-trans,poly-cis-dolichyl phosphate + H(+)</text>
        <dbReference type="Rhea" id="RHEA:17377"/>
        <dbReference type="Rhea" id="RHEA-COMP:9863"/>
        <dbReference type="Rhea" id="RHEA-COMP:13546"/>
        <dbReference type="Rhea" id="RHEA-COMP:19498"/>
        <dbReference type="Rhea" id="RHEA-COMP:19501"/>
        <dbReference type="ChEBI" id="CHEBI:15378"/>
        <dbReference type="ChEBI" id="CHEBI:29999"/>
        <dbReference type="ChEBI" id="CHEBI:57683"/>
        <dbReference type="ChEBI" id="CHEBI:58211"/>
        <dbReference type="ChEBI" id="CHEBI:137321"/>
        <dbReference type="EC" id="2.4.1.109"/>
    </reaction>
</comment>
<evidence type="ECO:0000256" key="12">
    <source>
        <dbReference type="ARBA" id="ARBA00022989"/>
    </source>
</evidence>
<feature type="repeat" description="TPR" evidence="16">
    <location>
        <begin position="602"/>
        <end position="635"/>
    </location>
</feature>
<dbReference type="SMART" id="SM00028">
    <property type="entry name" value="TPR"/>
    <property type="match status" value="7"/>
</dbReference>
<dbReference type="OMA" id="HWQHAVA"/>
<dbReference type="Pfam" id="PF13431">
    <property type="entry name" value="TPR_17"/>
    <property type="match status" value="1"/>
</dbReference>
<evidence type="ECO:0000256" key="17">
    <source>
        <dbReference type="SAM" id="MobiDB-lite"/>
    </source>
</evidence>
<evidence type="ECO:0000313" key="22">
    <source>
        <dbReference type="Proteomes" id="UP000008281"/>
    </source>
</evidence>
<protein>
    <recommendedName>
        <fullName evidence="6">dolichyl-phosphate-mannose--protein mannosyltransferase</fullName>
        <ecNumber evidence="6">2.4.1.109</ecNumber>
    </recommendedName>
</protein>
<feature type="repeat" description="TPR" evidence="16">
    <location>
        <begin position="432"/>
        <end position="465"/>
    </location>
</feature>
<evidence type="ECO:0000256" key="3">
    <source>
        <dbReference type="ARBA" id="ARBA00004240"/>
    </source>
</evidence>
<name>E3LDD7_CAERE</name>
<dbReference type="GO" id="GO:0016020">
    <property type="term" value="C:membrane"/>
    <property type="evidence" value="ECO:0007669"/>
    <property type="project" value="UniProtKB-SubCell"/>
</dbReference>
<evidence type="ECO:0000256" key="18">
    <source>
        <dbReference type="SAM" id="Phobius"/>
    </source>
</evidence>
<evidence type="ECO:0000313" key="21">
    <source>
        <dbReference type="EMBL" id="EFO82274.1"/>
    </source>
</evidence>
<gene>
    <name evidence="21" type="ORF">CRE_00144</name>
</gene>
<keyword evidence="7" id="KW-0808">Transferase</keyword>
<dbReference type="InterPro" id="IPR038731">
    <property type="entry name" value="RgtA/B/C-like"/>
</dbReference>
<dbReference type="OrthoDB" id="19588at2759"/>
<evidence type="ECO:0000256" key="10">
    <source>
        <dbReference type="ARBA" id="ARBA00022803"/>
    </source>
</evidence>
<dbReference type="Pfam" id="PF13231">
    <property type="entry name" value="PMT_2"/>
    <property type="match status" value="1"/>
</dbReference>
<evidence type="ECO:0000259" key="20">
    <source>
        <dbReference type="Pfam" id="PF13231"/>
    </source>
</evidence>
<evidence type="ECO:0000256" key="14">
    <source>
        <dbReference type="ARBA" id="ARBA00045085"/>
    </source>
</evidence>
<evidence type="ECO:0000256" key="6">
    <source>
        <dbReference type="ARBA" id="ARBA00012839"/>
    </source>
</evidence>
<dbReference type="Pfam" id="PF08409">
    <property type="entry name" value="TMTC_DUF1736"/>
    <property type="match status" value="1"/>
</dbReference>
<dbReference type="InterPro" id="IPR019734">
    <property type="entry name" value="TPR_rpt"/>
</dbReference>
<evidence type="ECO:0000256" key="9">
    <source>
        <dbReference type="ARBA" id="ARBA00022737"/>
    </source>
</evidence>
<feature type="repeat" description="TPR" evidence="16">
    <location>
        <begin position="534"/>
        <end position="567"/>
    </location>
</feature>
<dbReference type="EC" id="2.4.1.109" evidence="6"/>
<feature type="transmembrane region" description="Helical" evidence="18">
    <location>
        <begin position="27"/>
        <end position="45"/>
    </location>
</feature>
<evidence type="ECO:0000256" key="2">
    <source>
        <dbReference type="ARBA" id="ARBA00004141"/>
    </source>
</evidence>
<feature type="transmembrane region" description="Helical" evidence="18">
    <location>
        <begin position="314"/>
        <end position="330"/>
    </location>
</feature>
<dbReference type="GO" id="GO:0005783">
    <property type="term" value="C:endoplasmic reticulum"/>
    <property type="evidence" value="ECO:0007669"/>
    <property type="project" value="UniProtKB-SubCell"/>
</dbReference>
<keyword evidence="10 16" id="KW-0802">TPR repeat</keyword>
<evidence type="ECO:0000256" key="15">
    <source>
        <dbReference type="ARBA" id="ARBA00045102"/>
    </source>
</evidence>
<dbReference type="AlphaFoldDB" id="E3LDD7"/>
<dbReference type="UniPathway" id="UPA00378"/>
<keyword evidence="9" id="KW-0677">Repeat</keyword>
<keyword evidence="11" id="KW-0256">Endoplasmic reticulum</keyword>
<keyword evidence="12 18" id="KW-1133">Transmembrane helix</keyword>
<dbReference type="FunCoup" id="E3LDD7">
    <property type="interactions" value="810"/>
</dbReference>